<accession>A0ACB5R7S1</accession>
<evidence type="ECO:0000313" key="1">
    <source>
        <dbReference type="EMBL" id="GKX65238.1"/>
    </source>
</evidence>
<organism evidence="1 2">
    <name type="scientific">Inconstantimicrobium mannanitabidum</name>
    <dbReference type="NCBI Taxonomy" id="1604901"/>
    <lineage>
        <taxon>Bacteria</taxon>
        <taxon>Bacillati</taxon>
        <taxon>Bacillota</taxon>
        <taxon>Clostridia</taxon>
        <taxon>Eubacteriales</taxon>
        <taxon>Clostridiaceae</taxon>
        <taxon>Inconstantimicrobium</taxon>
    </lineage>
</organism>
<comment type="caution">
    <text evidence="1">The sequence shown here is derived from an EMBL/GenBank/DDBJ whole genome shotgun (WGS) entry which is preliminary data.</text>
</comment>
<protein>
    <submittedName>
        <fullName evidence="1">Phosphatase PAP2 family protein</fullName>
    </submittedName>
</protein>
<evidence type="ECO:0000313" key="2">
    <source>
        <dbReference type="Proteomes" id="UP001058074"/>
    </source>
</evidence>
<name>A0ACB5R7S1_9CLOT</name>
<gene>
    <name evidence="1" type="ORF">rsdtw13_04960</name>
</gene>
<reference evidence="1" key="1">
    <citation type="journal article" date="2025" name="Int. J. Syst. Evol. Microbiol.">
        <title>Inconstantimicrobium mannanitabidum sp. nov., a novel member of the family Clostridiaceae isolated from anoxic soil under the treatment of reductive soil disinfestation.</title>
        <authorList>
            <person name="Ueki A."/>
            <person name="Tonouchi A."/>
            <person name="Honma S."/>
            <person name="Kaku N."/>
            <person name="Ueki K."/>
        </authorList>
    </citation>
    <scope>NUCLEOTIDE SEQUENCE</scope>
    <source>
        <strain evidence="1">TW13</strain>
    </source>
</reference>
<keyword evidence="2" id="KW-1185">Reference proteome</keyword>
<dbReference type="EMBL" id="BROD01000001">
    <property type="protein sequence ID" value="GKX65238.1"/>
    <property type="molecule type" value="Genomic_DNA"/>
</dbReference>
<dbReference type="Proteomes" id="UP001058074">
    <property type="component" value="Unassembled WGS sequence"/>
</dbReference>
<proteinExistence type="predicted"/>
<sequence>MYLNALKKINRFDNYILCSIKKYIQNKYLDILMPIITSMGNLGGIWILIAVTISVDKKQKLIVYVVILTLIISTIVGEGVIKNIVRRVRPCNQYNNVSLLISRPLSYSFPSGHTLSSFAAAEVLSVHYAQYKFIFIGIAFLIALSRVYLNVHYPTDIIAGIILGILCSRLMLIILQLGYVQKISLLIGVYYS</sequence>